<dbReference type="EMBL" id="JRYO01000132">
    <property type="protein sequence ID" value="KHE92451.1"/>
    <property type="molecule type" value="Genomic_DNA"/>
</dbReference>
<gene>
    <name evidence="1" type="ORF">SCABRO_01803</name>
</gene>
<protein>
    <recommendedName>
        <fullName evidence="3">DUF2851 domain-containing protein</fullName>
    </recommendedName>
</protein>
<evidence type="ECO:0000313" key="1">
    <source>
        <dbReference type="EMBL" id="KHE92451.1"/>
    </source>
</evidence>
<name>A0A0B0EKB9_9BACT</name>
<dbReference type="eggNOG" id="ENOG502Z7XW">
    <property type="taxonomic scope" value="Bacteria"/>
</dbReference>
<evidence type="ECO:0000313" key="2">
    <source>
        <dbReference type="Proteomes" id="UP000030652"/>
    </source>
</evidence>
<accession>A0A0B0EKB9</accession>
<evidence type="ECO:0008006" key="3">
    <source>
        <dbReference type="Google" id="ProtNLM"/>
    </source>
</evidence>
<dbReference type="Pfam" id="PF11013">
    <property type="entry name" value="DUF2851"/>
    <property type="match status" value="1"/>
</dbReference>
<dbReference type="InterPro" id="IPR021272">
    <property type="entry name" value="DUF2851"/>
</dbReference>
<organism evidence="1 2">
    <name type="scientific">Candidatus Scalindua brodae</name>
    <dbReference type="NCBI Taxonomy" id="237368"/>
    <lineage>
        <taxon>Bacteria</taxon>
        <taxon>Pseudomonadati</taxon>
        <taxon>Planctomycetota</taxon>
        <taxon>Candidatus Brocadiia</taxon>
        <taxon>Candidatus Brocadiales</taxon>
        <taxon>Candidatus Scalinduaceae</taxon>
        <taxon>Candidatus Scalindua</taxon>
    </lineage>
</organism>
<sequence length="520" mass="60398">MFENKDYSNSFRPPCYRELVRRYCGVKDAENLKYSVKGKKVKEQLVNCIWSEQILKKDKLYTEDGLRIEIISSGIWNLEEGPDFKDAEILLEGKGIVKGDVEIHVCSGDWARHGHSKQKEYDNVCLHVFMWNDAKDKSLTIKNRRIPQLELYSYLKYELEKLAGMIDIENYPHTGSANAGPCHKRLSVISLDDKWIGQFLDYAGDERILVKADRFEKQQKSKTFEQVLYEAIMESLGYKNNKEQFKYLGTLVTINQIKKLIPSDVSTNERSKKIQALLFGMSGLLPSQRSKYASDMDKHTLEYINDIERIWSEIRNDIKSKPMDAESWSFKYSRPGNYPTRRIAAISRLLAENYETGIFRVILASFEKTYNSKSDMDQIKAIIKNTESIFSELYDDYWSHYYTFGGRRLKIRGRLIGKERSTVIFVNIIIPVLLSYARKREDSELEGKLFKAFKQHSKLSPNNITRFMGYRILGKEPQDGTVVNSARRQQGLLQIFKDFCESDDIACEKCVLLQTINSMV</sequence>
<comment type="caution">
    <text evidence="1">The sequence shown here is derived from an EMBL/GenBank/DDBJ whole genome shotgun (WGS) entry which is preliminary data.</text>
</comment>
<proteinExistence type="predicted"/>
<reference evidence="1 2" key="1">
    <citation type="submission" date="2014-10" db="EMBL/GenBank/DDBJ databases">
        <title>Draft genome of anammox bacterium scalindua brodae, obtained using differential coverage binning of sequence data from two enrichment reactors.</title>
        <authorList>
            <person name="Speth D.R."/>
            <person name="Russ L."/>
            <person name="Kartal B."/>
            <person name="Op den Camp H.J."/>
            <person name="Dutilh B.E."/>
            <person name="Jetten M.S."/>
        </authorList>
    </citation>
    <scope>NUCLEOTIDE SEQUENCE [LARGE SCALE GENOMIC DNA]</scope>
    <source>
        <strain evidence="1">RU1</strain>
    </source>
</reference>
<dbReference type="Proteomes" id="UP000030652">
    <property type="component" value="Unassembled WGS sequence"/>
</dbReference>
<dbReference type="AlphaFoldDB" id="A0A0B0EKB9"/>